<evidence type="ECO:0000313" key="1">
    <source>
        <dbReference type="EMBL" id="HGH60168.1"/>
    </source>
</evidence>
<sequence>MGIQPKRYPDDHWLLDHDPERALHAYLEQQSKAYSQVKNDFIKELLGNLSGKRFLDYGCGAGFFSVYAAQNGARLVLGVDALDTALGAAAFYARQQGVDKVCQFLRSSSFPTNLGPYRFDVILMKDVVEHVADDQALLEAARDALVPGGILVISTQNRISLNYLFQGTYNRHVLGDKNWYGWDETHLRFYSPMSLNRQLKKAGFSAIAWRSAYLVPYKLPGFPRSPKKFLRIDALSRVDRLLGGIFPYNRLGWNVVVKAMASPLVTQNAARPVAALDEPSVSPAMFLNAP</sequence>
<keyword evidence="1" id="KW-0489">Methyltransferase</keyword>
<dbReference type="AlphaFoldDB" id="A0A7C4AQN8"/>
<dbReference type="GO" id="GO:0008168">
    <property type="term" value="F:methyltransferase activity"/>
    <property type="evidence" value="ECO:0007669"/>
    <property type="project" value="UniProtKB-KW"/>
</dbReference>
<protein>
    <submittedName>
        <fullName evidence="1">Methyltransferase domain-containing protein</fullName>
    </submittedName>
</protein>
<dbReference type="EMBL" id="DTGT01000083">
    <property type="protein sequence ID" value="HGH60168.1"/>
    <property type="molecule type" value="Genomic_DNA"/>
</dbReference>
<proteinExistence type="predicted"/>
<dbReference type="Pfam" id="PF13489">
    <property type="entry name" value="Methyltransf_23"/>
    <property type="match status" value="1"/>
</dbReference>
<dbReference type="GO" id="GO:0032259">
    <property type="term" value="P:methylation"/>
    <property type="evidence" value="ECO:0007669"/>
    <property type="project" value="UniProtKB-KW"/>
</dbReference>
<name>A0A7C4AQN8_9BACT</name>
<dbReference type="PANTHER" id="PTHR43861">
    <property type="entry name" value="TRANS-ACONITATE 2-METHYLTRANSFERASE-RELATED"/>
    <property type="match status" value="1"/>
</dbReference>
<organism evidence="1">
    <name type="scientific">Desulfomonile tiedjei</name>
    <dbReference type="NCBI Taxonomy" id="2358"/>
    <lineage>
        <taxon>Bacteria</taxon>
        <taxon>Pseudomonadati</taxon>
        <taxon>Thermodesulfobacteriota</taxon>
        <taxon>Desulfomonilia</taxon>
        <taxon>Desulfomonilales</taxon>
        <taxon>Desulfomonilaceae</taxon>
        <taxon>Desulfomonile</taxon>
    </lineage>
</organism>
<comment type="caution">
    <text evidence="1">The sequence shown here is derived from an EMBL/GenBank/DDBJ whole genome shotgun (WGS) entry which is preliminary data.</text>
</comment>
<dbReference type="CDD" id="cd02440">
    <property type="entry name" value="AdoMet_MTases"/>
    <property type="match status" value="1"/>
</dbReference>
<gene>
    <name evidence="1" type="ORF">ENV54_02580</name>
</gene>
<dbReference type="SUPFAM" id="SSF53335">
    <property type="entry name" value="S-adenosyl-L-methionine-dependent methyltransferases"/>
    <property type="match status" value="1"/>
</dbReference>
<dbReference type="Gene3D" id="3.40.50.150">
    <property type="entry name" value="Vaccinia Virus protein VP39"/>
    <property type="match status" value="1"/>
</dbReference>
<dbReference type="InterPro" id="IPR029063">
    <property type="entry name" value="SAM-dependent_MTases_sf"/>
</dbReference>
<keyword evidence="1" id="KW-0808">Transferase</keyword>
<reference evidence="1" key="1">
    <citation type="journal article" date="2020" name="mSystems">
        <title>Genome- and Community-Level Interaction Insights into Carbon Utilization and Element Cycling Functions of Hydrothermarchaeota in Hydrothermal Sediment.</title>
        <authorList>
            <person name="Zhou Z."/>
            <person name="Liu Y."/>
            <person name="Xu W."/>
            <person name="Pan J."/>
            <person name="Luo Z.H."/>
            <person name="Li M."/>
        </authorList>
    </citation>
    <scope>NUCLEOTIDE SEQUENCE [LARGE SCALE GENOMIC DNA]</scope>
    <source>
        <strain evidence="1">SpSt-769</strain>
    </source>
</reference>
<accession>A0A7C4AQN8</accession>